<dbReference type="InterPro" id="IPR002589">
    <property type="entry name" value="Macro_dom"/>
</dbReference>
<dbReference type="PANTHER" id="PTHR11106:SF72">
    <property type="entry name" value="GANGLIOSIDE-INDUCED DIFFERENTIATION-ASSOCIATED PROTEIN 2"/>
    <property type="match status" value="1"/>
</dbReference>
<dbReference type="PANTHER" id="PTHR11106">
    <property type="entry name" value="GANGLIOSIDE INDUCED DIFFERENTIATION ASSOCIATED PROTEIN 2-RELATED"/>
    <property type="match status" value="1"/>
</dbReference>
<dbReference type="InterPro" id="IPR043472">
    <property type="entry name" value="Macro_dom-like"/>
</dbReference>
<dbReference type="Gene3D" id="3.40.525.10">
    <property type="entry name" value="CRAL-TRIO lipid binding domain"/>
    <property type="match status" value="1"/>
</dbReference>
<keyword evidence="3" id="KW-1185">Reference proteome</keyword>
<dbReference type="SUPFAM" id="SSF52949">
    <property type="entry name" value="Macro domain-like"/>
    <property type="match status" value="1"/>
</dbReference>
<dbReference type="Gene3D" id="3.40.220.10">
    <property type="entry name" value="Leucine Aminopeptidase, subunit E, domain 1"/>
    <property type="match status" value="1"/>
</dbReference>
<dbReference type="InterPro" id="IPR036865">
    <property type="entry name" value="CRAL-TRIO_dom_sf"/>
</dbReference>
<gene>
    <name evidence="2" type="ORF">RDWZM_009938</name>
</gene>
<reference evidence="2" key="1">
    <citation type="submission" date="2022-12" db="EMBL/GenBank/DDBJ databases">
        <title>Genome assemblies of Blomia tropicalis.</title>
        <authorList>
            <person name="Cui Y."/>
        </authorList>
    </citation>
    <scope>NUCLEOTIDE SEQUENCE</scope>
    <source>
        <tissue evidence="2">Adult mites</tissue>
    </source>
</reference>
<dbReference type="AlphaFoldDB" id="A0A9Q0RH90"/>
<dbReference type="EMBL" id="JAPWDV010000004">
    <property type="protein sequence ID" value="KAJ6215438.1"/>
    <property type="molecule type" value="Genomic_DNA"/>
</dbReference>
<protein>
    <recommendedName>
        <fullName evidence="1">Macro domain-containing protein</fullName>
    </recommendedName>
</protein>
<proteinExistence type="predicted"/>
<name>A0A9Q0RH90_BLOTA</name>
<evidence type="ECO:0000313" key="3">
    <source>
        <dbReference type="Proteomes" id="UP001142055"/>
    </source>
</evidence>
<dbReference type="Proteomes" id="UP001142055">
    <property type="component" value="Chromosome 4"/>
</dbReference>
<dbReference type="Pfam" id="PF01661">
    <property type="entry name" value="Macro"/>
    <property type="match status" value="1"/>
</dbReference>
<feature type="domain" description="Macro" evidence="1">
    <location>
        <begin position="32"/>
        <end position="214"/>
    </location>
</feature>
<evidence type="ECO:0000259" key="1">
    <source>
        <dbReference type="PROSITE" id="PS51154"/>
    </source>
</evidence>
<organism evidence="2 3">
    <name type="scientific">Blomia tropicalis</name>
    <name type="common">Mite</name>
    <dbReference type="NCBI Taxonomy" id="40697"/>
    <lineage>
        <taxon>Eukaryota</taxon>
        <taxon>Metazoa</taxon>
        <taxon>Ecdysozoa</taxon>
        <taxon>Arthropoda</taxon>
        <taxon>Chelicerata</taxon>
        <taxon>Arachnida</taxon>
        <taxon>Acari</taxon>
        <taxon>Acariformes</taxon>
        <taxon>Sarcoptiformes</taxon>
        <taxon>Astigmata</taxon>
        <taxon>Glycyphagoidea</taxon>
        <taxon>Echimyopodidae</taxon>
        <taxon>Blomia</taxon>
    </lineage>
</organism>
<dbReference type="SMART" id="SM00506">
    <property type="entry name" value="A1pp"/>
    <property type="match status" value="1"/>
</dbReference>
<evidence type="ECO:0000313" key="2">
    <source>
        <dbReference type="EMBL" id="KAJ6215438.1"/>
    </source>
</evidence>
<sequence>MDTTTTMEPTMYHWNDSNVESTSTSKIINHDSIAFPIDVRLNEKISIWNGCPLELDIDGLVHSTNERFERCTRLSTHLYDNAGPELRRVLFNRIRSCPIGSVRITSGYQLRSRYILHTVGPHYQSRYRTAAENTLFNCYYNVLMAAKQYKIRRLALPSIAIDHFHYPKRDAIALAIRIIRRFMEHFSESFDSIILVADSVAESNLIIEMLSIYFPRTDNDCSIQLKMETFSPMMIGGRFGEPIHPERNIRIKENPIESIQFSQEWNLHSLSSSFCSTTSTSSDFTSSSSLNYYNSQTSNDEQFESSLTNSIGKTKFARMREHCRDSRFIRSGSQFDIEFDHSMFGDFHRKLRFERLCRNVRRKQLSSPTNVREHFFLDCAIYISGLDRHSRPILSIDCSRINELILTDRLLVHIIQLFEQLSHHQSFIIHIFNCNSLEIDTNIINFLYKLNSFITDSIRSKIDSILVTNYTIWNRLQFWLTKTKQYTENKLRKQKTNDPLIWLRSRVIFC</sequence>
<comment type="caution">
    <text evidence="2">The sequence shown here is derived from an EMBL/GenBank/DDBJ whole genome shotgun (WGS) entry which is preliminary data.</text>
</comment>
<dbReference type="PROSITE" id="PS51154">
    <property type="entry name" value="MACRO"/>
    <property type="match status" value="1"/>
</dbReference>
<accession>A0A9Q0RH90</accession>